<keyword evidence="2" id="KW-1185">Reference proteome</keyword>
<feature type="non-terminal residue" evidence="1">
    <location>
        <position position="148"/>
    </location>
</feature>
<organism evidence="1 2">
    <name type="scientific">Fusarium culmorum</name>
    <dbReference type="NCBI Taxonomy" id="5516"/>
    <lineage>
        <taxon>Eukaryota</taxon>
        <taxon>Fungi</taxon>
        <taxon>Dikarya</taxon>
        <taxon>Ascomycota</taxon>
        <taxon>Pezizomycotina</taxon>
        <taxon>Sordariomycetes</taxon>
        <taxon>Hypocreomycetidae</taxon>
        <taxon>Hypocreales</taxon>
        <taxon>Nectriaceae</taxon>
        <taxon>Fusarium</taxon>
    </lineage>
</organism>
<feature type="non-terminal residue" evidence="1">
    <location>
        <position position="1"/>
    </location>
</feature>
<name>A0A2T4H1T8_FUSCU</name>
<proteinExistence type="predicted"/>
<dbReference type="EMBL" id="PVEM01000003">
    <property type="protein sequence ID" value="PTD09758.1"/>
    <property type="molecule type" value="Genomic_DNA"/>
</dbReference>
<dbReference type="OrthoDB" id="10435447at2759"/>
<evidence type="ECO:0000313" key="2">
    <source>
        <dbReference type="Proteomes" id="UP000241587"/>
    </source>
</evidence>
<reference evidence="1 2" key="1">
    <citation type="submission" date="2018-02" db="EMBL/GenBank/DDBJ databases">
        <title>Fusarium culmorum secondary metabolites in fungal-bacterial-plant interactions.</title>
        <authorList>
            <person name="Schmidt R."/>
        </authorList>
    </citation>
    <scope>NUCLEOTIDE SEQUENCE [LARGE SCALE GENOMIC DNA]</scope>
    <source>
        <strain evidence="1 2">PV</strain>
    </source>
</reference>
<dbReference type="AlphaFoldDB" id="A0A2T4H1T8"/>
<accession>A0A2T4H1T8</accession>
<comment type="caution">
    <text evidence="1">The sequence shown here is derived from an EMBL/GenBank/DDBJ whole genome shotgun (WGS) entry which is preliminary data.</text>
</comment>
<protein>
    <submittedName>
        <fullName evidence="1">Uncharacterized protein</fullName>
    </submittedName>
</protein>
<gene>
    <name evidence="1" type="ORF">FCULG_00008919</name>
</gene>
<evidence type="ECO:0000313" key="1">
    <source>
        <dbReference type="EMBL" id="PTD09758.1"/>
    </source>
</evidence>
<sequence length="148" mass="16971">RNDLGVSYTDEPNKQFEIIRYKGPSSRVRRSMRLARRAILWPSMSAYSEITEVMSSSRLLINATIRSTGGRATRVLNLLLDKASSSPFNANVYCSPIYFVFEGIPTRQDRTQEIRNLQTVESMPEGSFVSERRNGDTWNVKHLVLRKL</sequence>
<dbReference type="Proteomes" id="UP000241587">
    <property type="component" value="Unassembled WGS sequence"/>
</dbReference>